<dbReference type="InterPro" id="IPR007867">
    <property type="entry name" value="GMC_OxRtase_C"/>
</dbReference>
<gene>
    <name evidence="7" type="ORF">SAMN05445850_4044</name>
</gene>
<evidence type="ECO:0000313" key="7">
    <source>
        <dbReference type="EMBL" id="SDR44146.1"/>
    </source>
</evidence>
<keyword evidence="3" id="KW-0285">Flavoprotein</keyword>
<feature type="domain" description="Glucose-methanol-choline oxidoreductase C-terminal" evidence="6">
    <location>
        <begin position="371"/>
        <end position="500"/>
    </location>
</feature>
<dbReference type="GO" id="GO:0016614">
    <property type="term" value="F:oxidoreductase activity, acting on CH-OH group of donors"/>
    <property type="evidence" value="ECO:0007669"/>
    <property type="project" value="InterPro"/>
</dbReference>
<keyword evidence="4" id="KW-0274">FAD</keyword>
<dbReference type="AlphaFoldDB" id="A0A1H1J3H1"/>
<evidence type="ECO:0000256" key="1">
    <source>
        <dbReference type="ARBA" id="ARBA00001974"/>
    </source>
</evidence>
<dbReference type="InterPro" id="IPR051473">
    <property type="entry name" value="P2Ox-like"/>
</dbReference>
<dbReference type="Gene3D" id="3.50.50.60">
    <property type="entry name" value="FAD/NAD(P)-binding domain"/>
    <property type="match status" value="2"/>
</dbReference>
<organism evidence="7 8">
    <name type="scientific">Paraburkholderia tuberum</name>
    <dbReference type="NCBI Taxonomy" id="157910"/>
    <lineage>
        <taxon>Bacteria</taxon>
        <taxon>Pseudomonadati</taxon>
        <taxon>Pseudomonadota</taxon>
        <taxon>Betaproteobacteria</taxon>
        <taxon>Burkholderiales</taxon>
        <taxon>Burkholderiaceae</taxon>
        <taxon>Paraburkholderia</taxon>
    </lineage>
</organism>
<dbReference type="Pfam" id="PF05199">
    <property type="entry name" value="GMC_oxred_C"/>
    <property type="match status" value="1"/>
</dbReference>
<dbReference type="EMBL" id="FNKX01000002">
    <property type="protein sequence ID" value="SDR44146.1"/>
    <property type="molecule type" value="Genomic_DNA"/>
</dbReference>
<dbReference type="SUPFAM" id="SSF51905">
    <property type="entry name" value="FAD/NAD(P)-binding domain"/>
    <property type="match status" value="1"/>
</dbReference>
<name>A0A1H1J3H1_9BURK</name>
<dbReference type="SUPFAM" id="SSF54373">
    <property type="entry name" value="FAD-linked reductases, C-terminal domain"/>
    <property type="match status" value="1"/>
</dbReference>
<reference evidence="8" key="1">
    <citation type="submission" date="2016-10" db="EMBL/GenBank/DDBJ databases">
        <authorList>
            <person name="Varghese N."/>
            <person name="Submissions S."/>
        </authorList>
    </citation>
    <scope>NUCLEOTIDE SEQUENCE [LARGE SCALE GENOMIC DNA]</scope>
    <source>
        <strain evidence="8">DUS833</strain>
    </source>
</reference>
<protein>
    <submittedName>
        <fullName evidence="7">Choline dehydrogenase</fullName>
    </submittedName>
</protein>
<dbReference type="Proteomes" id="UP000199365">
    <property type="component" value="Unassembled WGS sequence"/>
</dbReference>
<evidence type="ECO:0000256" key="4">
    <source>
        <dbReference type="ARBA" id="ARBA00022827"/>
    </source>
</evidence>
<sequence>MLNDLGGQGAISRAADFIVIGAGTVGLPISVLLARKTGATVICLETGGLRQEEDTHPLNEVVQQGMFYKGASHGRFRCLGGTSMRWGGALIPFQNSDLCNAHWPISLDELTPFIDDVERLFSLEPGPYSDVSFPFELGGTHVNRLAKWPEFRKRNVAALLDADVAAAANLQVWLNAHVVKIKTQTEGVRLEAVSPNGDRLAISGRKLIVAAGAIETTRLALLIDRQNNGAVSALTSALGHNFTDHISAEVAEIVASETALLNKIVGFRFGAAGSMRNIRFELAPQAEARRHLPPGFCHIGFEVEKPGGFDVLREIFRNVQRRKSPPPRVIFDLIANTPWLARAMWWRLVNKRLLFPAHSRLIVHAVVEQLPSPNNRITLSDTCCDRFGLPLAEINWRLSKEDKENVIETSELFRRTWRTSKFASLGVWKSIEPQQIWANIDNAEGIFHPTGSTRMGACPADGVVDKNLNLFGVANVQLLATSVLPTGGGANPTMMLLLLGMRCVNQHAAGSTPPKA</sequence>
<evidence type="ECO:0000313" key="8">
    <source>
        <dbReference type="Proteomes" id="UP000199365"/>
    </source>
</evidence>
<dbReference type="Gene3D" id="3.30.410.10">
    <property type="entry name" value="Cholesterol Oxidase, domain 2"/>
    <property type="match status" value="1"/>
</dbReference>
<keyword evidence="8" id="KW-1185">Reference proteome</keyword>
<evidence type="ECO:0000256" key="2">
    <source>
        <dbReference type="ARBA" id="ARBA00010790"/>
    </source>
</evidence>
<dbReference type="PANTHER" id="PTHR42784:SF1">
    <property type="entry name" value="PYRANOSE 2-OXIDASE"/>
    <property type="match status" value="1"/>
</dbReference>
<dbReference type="STRING" id="157910.SAMN05445850_4044"/>
<evidence type="ECO:0000256" key="5">
    <source>
        <dbReference type="ARBA" id="ARBA00023002"/>
    </source>
</evidence>
<keyword evidence="5" id="KW-0560">Oxidoreductase</keyword>
<evidence type="ECO:0000259" key="6">
    <source>
        <dbReference type="Pfam" id="PF05199"/>
    </source>
</evidence>
<dbReference type="RefSeq" id="WP_167368688.1">
    <property type="nucleotide sequence ID" value="NZ_FNKX01000002.1"/>
</dbReference>
<evidence type="ECO:0000256" key="3">
    <source>
        <dbReference type="ARBA" id="ARBA00022630"/>
    </source>
</evidence>
<accession>A0A1H1J3H1</accession>
<dbReference type="PANTHER" id="PTHR42784">
    <property type="entry name" value="PYRANOSE 2-OXIDASE"/>
    <property type="match status" value="1"/>
</dbReference>
<comment type="cofactor">
    <cofactor evidence="1">
        <name>FAD</name>
        <dbReference type="ChEBI" id="CHEBI:57692"/>
    </cofactor>
</comment>
<comment type="similarity">
    <text evidence="2">Belongs to the GMC oxidoreductase family.</text>
</comment>
<proteinExistence type="inferred from homology"/>
<dbReference type="InterPro" id="IPR036188">
    <property type="entry name" value="FAD/NAD-bd_sf"/>
</dbReference>